<organism evidence="1 2">
    <name type="scientific">Solidesulfovibrio aerotolerans</name>
    <dbReference type="NCBI Taxonomy" id="295255"/>
    <lineage>
        <taxon>Bacteria</taxon>
        <taxon>Pseudomonadati</taxon>
        <taxon>Thermodesulfobacteriota</taxon>
        <taxon>Desulfovibrionia</taxon>
        <taxon>Desulfovibrionales</taxon>
        <taxon>Desulfovibrionaceae</taxon>
        <taxon>Solidesulfovibrio</taxon>
    </lineage>
</organism>
<comment type="caution">
    <text evidence="1">The sequence shown here is derived from an EMBL/GenBank/DDBJ whole genome shotgun (WGS) entry which is preliminary data.</text>
</comment>
<sequence length="244" mass="27446">MKVLFLDESGDHNLSVIDPQYPMFVLGGVIMEKAYAEGALAQALADFKQEMFGRTDIVLHTADITRNRNGFEELKNSSFRAKFYTGLNALLRQLHFSVAACAIHKNQHLSRYGVAALDPYLLSLDVLVERFCFDVGRVSGGGLIVAEKRDPTLDRQLDLAWLNLKIQGTRFVQAHDIEDRILGLNLRAKKDNIAGLQLADLVVSPIGRHVLGKPDKEDWFIVQEKFRRNRRGVIEGYGLVTLPK</sequence>
<gene>
    <name evidence="1" type="ORF">GTA51_19030</name>
</gene>
<reference evidence="1 2" key="1">
    <citation type="submission" date="2020-01" db="EMBL/GenBank/DDBJ databases">
        <title>Genome sequence of Desulfovibrio aerotolerans DSM 16695(T).</title>
        <authorList>
            <person name="Karnachuk O."/>
            <person name="Avakyan M."/>
            <person name="Mardanov A."/>
            <person name="Kadnikov V."/>
            <person name="Ravin N."/>
        </authorList>
    </citation>
    <scope>NUCLEOTIDE SEQUENCE [LARGE SCALE GENOMIC DNA]</scope>
    <source>
        <strain evidence="1 2">DSM 16695</strain>
    </source>
</reference>
<dbReference type="InterPro" id="IPR024524">
    <property type="entry name" value="DUF3800"/>
</dbReference>
<evidence type="ECO:0000313" key="1">
    <source>
        <dbReference type="EMBL" id="MYL85195.1"/>
    </source>
</evidence>
<dbReference type="AlphaFoldDB" id="A0A7C9N7G8"/>
<dbReference type="OrthoDB" id="507950at2"/>
<dbReference type="Pfam" id="PF12686">
    <property type="entry name" value="DUF3800"/>
    <property type="match status" value="1"/>
</dbReference>
<keyword evidence="2" id="KW-1185">Reference proteome</keyword>
<dbReference type="EMBL" id="WVUD01000064">
    <property type="protein sequence ID" value="MYL85195.1"/>
    <property type="molecule type" value="Genomic_DNA"/>
</dbReference>
<dbReference type="RefSeq" id="WP_160963935.1">
    <property type="nucleotide sequence ID" value="NZ_WVUD01000064.1"/>
</dbReference>
<protein>
    <submittedName>
        <fullName evidence="1">DUF3800 domain-containing protein</fullName>
    </submittedName>
</protein>
<dbReference type="Proteomes" id="UP000482487">
    <property type="component" value="Unassembled WGS sequence"/>
</dbReference>
<proteinExistence type="predicted"/>
<name>A0A7C9N7G8_9BACT</name>
<accession>A0A7C9N7G8</accession>
<evidence type="ECO:0000313" key="2">
    <source>
        <dbReference type="Proteomes" id="UP000482487"/>
    </source>
</evidence>